<dbReference type="Pfam" id="PF00397">
    <property type="entry name" value="WW"/>
    <property type="match status" value="1"/>
</dbReference>
<sequence length="327" mass="34311">MPNDAPPPYTTAGSAQPATQNGNLAAPAGPTRSPSAISSTSDETTDDDSDLLATEERRDMDDAARDLPDGWIRCFDPKQNHHFYVDEKTKRSIWVHPYDDPEFLRTLPPTHPAHPDSKQAKAVRQRSEDEGLAKSKRKEIKNTKGTGAAGLASGSAQGGSAGDSSNGDGNRNWFQKRKDAVIGTKEERVKAKEEKRRAKAERERLIAQRDAEYRKKRQELVEAYTKQNSTRSAGVGGLGSGYAAPMTPISRSGYYSSSPYGYGYGGCYGRRGYGGLGGGGLGMPLMMGGGMGLLGAGMLSGGMGGFGGGFGGCGGGGCGGGGGELTD</sequence>
<evidence type="ECO:0000256" key="2">
    <source>
        <dbReference type="SAM" id="MobiDB-lite"/>
    </source>
</evidence>
<feature type="region of interest" description="Disordered" evidence="2">
    <location>
        <begin position="100"/>
        <end position="179"/>
    </location>
</feature>
<gene>
    <name evidence="4" type="ORF">L198_06052</name>
</gene>
<feature type="coiled-coil region" evidence="1">
    <location>
        <begin position="181"/>
        <end position="215"/>
    </location>
</feature>
<dbReference type="InterPro" id="IPR036020">
    <property type="entry name" value="WW_dom_sf"/>
</dbReference>
<dbReference type="SMART" id="SM00456">
    <property type="entry name" value="WW"/>
    <property type="match status" value="1"/>
</dbReference>
<dbReference type="Gene3D" id="2.20.70.10">
    <property type="match status" value="1"/>
</dbReference>
<evidence type="ECO:0000313" key="4">
    <source>
        <dbReference type="EMBL" id="ODN90736.1"/>
    </source>
</evidence>
<dbReference type="PROSITE" id="PS50020">
    <property type="entry name" value="WW_DOMAIN_2"/>
    <property type="match status" value="1"/>
</dbReference>
<feature type="compositionally biased region" description="Polar residues" evidence="2">
    <location>
        <begin position="11"/>
        <end position="23"/>
    </location>
</feature>
<dbReference type="RefSeq" id="XP_019029838.1">
    <property type="nucleotide sequence ID" value="XM_019178119.1"/>
</dbReference>
<dbReference type="EMBL" id="AWGH01000020">
    <property type="protein sequence ID" value="ODN90736.1"/>
    <property type="molecule type" value="Genomic_DNA"/>
</dbReference>
<proteinExistence type="predicted"/>
<comment type="caution">
    <text evidence="4">The sequence shown here is derived from an EMBL/GenBank/DDBJ whole genome shotgun (WGS) entry which is preliminary data.</text>
</comment>
<dbReference type="CDD" id="cd00201">
    <property type="entry name" value="WW"/>
    <property type="match status" value="1"/>
</dbReference>
<evidence type="ECO:0000256" key="1">
    <source>
        <dbReference type="SAM" id="Coils"/>
    </source>
</evidence>
<feature type="compositionally biased region" description="Basic and acidic residues" evidence="2">
    <location>
        <begin position="113"/>
        <end position="133"/>
    </location>
</feature>
<feature type="region of interest" description="Disordered" evidence="2">
    <location>
        <begin position="1"/>
        <end position="62"/>
    </location>
</feature>
<dbReference type="AlphaFoldDB" id="A0A1E3IS49"/>
<keyword evidence="1" id="KW-0175">Coiled coil</keyword>
<organism evidence="4 5">
    <name type="scientific">Cryptococcus wingfieldii CBS 7118</name>
    <dbReference type="NCBI Taxonomy" id="1295528"/>
    <lineage>
        <taxon>Eukaryota</taxon>
        <taxon>Fungi</taxon>
        <taxon>Dikarya</taxon>
        <taxon>Basidiomycota</taxon>
        <taxon>Agaricomycotina</taxon>
        <taxon>Tremellomycetes</taxon>
        <taxon>Tremellales</taxon>
        <taxon>Cryptococcaceae</taxon>
        <taxon>Cryptococcus</taxon>
    </lineage>
</organism>
<dbReference type="OrthoDB" id="2367685at2759"/>
<dbReference type="SUPFAM" id="SSF51045">
    <property type="entry name" value="WW domain"/>
    <property type="match status" value="1"/>
</dbReference>
<dbReference type="Proteomes" id="UP000094819">
    <property type="component" value="Unassembled WGS sequence"/>
</dbReference>
<evidence type="ECO:0000259" key="3">
    <source>
        <dbReference type="PROSITE" id="PS50020"/>
    </source>
</evidence>
<reference evidence="4 5" key="1">
    <citation type="submission" date="2016-06" db="EMBL/GenBank/DDBJ databases">
        <title>Evolution of pathogenesis and genome organization in the Tremellales.</title>
        <authorList>
            <person name="Cuomo C."/>
            <person name="Litvintseva A."/>
            <person name="Heitman J."/>
            <person name="Chen Y."/>
            <person name="Sun S."/>
            <person name="Springer D."/>
            <person name="Dromer F."/>
            <person name="Young S."/>
            <person name="Zeng Q."/>
            <person name="Chapman S."/>
            <person name="Gujja S."/>
            <person name="Saif S."/>
            <person name="Birren B."/>
        </authorList>
    </citation>
    <scope>NUCLEOTIDE SEQUENCE [LARGE SCALE GENOMIC DNA]</scope>
    <source>
        <strain evidence="4 5">CBS 7118</strain>
    </source>
</reference>
<feature type="domain" description="WW" evidence="3">
    <location>
        <begin position="65"/>
        <end position="99"/>
    </location>
</feature>
<accession>A0A1E3IS49</accession>
<feature type="compositionally biased region" description="Low complexity" evidence="2">
    <location>
        <begin position="145"/>
        <end position="155"/>
    </location>
</feature>
<protein>
    <recommendedName>
        <fullName evidence="3">WW domain-containing protein</fullName>
    </recommendedName>
</protein>
<dbReference type="GeneID" id="30195264"/>
<name>A0A1E3IS49_9TREE</name>
<dbReference type="InterPro" id="IPR001202">
    <property type="entry name" value="WW_dom"/>
</dbReference>
<keyword evidence="5" id="KW-1185">Reference proteome</keyword>
<evidence type="ECO:0000313" key="5">
    <source>
        <dbReference type="Proteomes" id="UP000094819"/>
    </source>
</evidence>